<dbReference type="InterPro" id="IPR022357">
    <property type="entry name" value="MIP_CS"/>
</dbReference>
<organism evidence="11 12">
    <name type="scientific">Hypsibius exemplaris</name>
    <name type="common">Freshwater tardigrade</name>
    <dbReference type="NCBI Taxonomy" id="2072580"/>
    <lineage>
        <taxon>Eukaryota</taxon>
        <taxon>Metazoa</taxon>
        <taxon>Ecdysozoa</taxon>
        <taxon>Tardigrada</taxon>
        <taxon>Eutardigrada</taxon>
        <taxon>Parachela</taxon>
        <taxon>Hypsibioidea</taxon>
        <taxon>Hypsibiidae</taxon>
        <taxon>Hypsibius</taxon>
    </lineage>
</organism>
<evidence type="ECO:0000313" key="12">
    <source>
        <dbReference type="Proteomes" id="UP000192578"/>
    </source>
</evidence>
<feature type="transmembrane region" description="Helical" evidence="10">
    <location>
        <begin position="169"/>
        <end position="192"/>
    </location>
</feature>
<feature type="transmembrane region" description="Helical" evidence="10">
    <location>
        <begin position="12"/>
        <end position="36"/>
    </location>
</feature>
<evidence type="ECO:0000256" key="4">
    <source>
        <dbReference type="ARBA" id="ARBA00022475"/>
    </source>
</evidence>
<dbReference type="NCBIfam" id="TIGR00861">
    <property type="entry name" value="MIP"/>
    <property type="match status" value="1"/>
</dbReference>
<dbReference type="Gene3D" id="1.20.1080.10">
    <property type="entry name" value="Glycerol uptake facilitator protein"/>
    <property type="match status" value="1"/>
</dbReference>
<feature type="transmembrane region" description="Helical" evidence="10">
    <location>
        <begin position="133"/>
        <end position="157"/>
    </location>
</feature>
<dbReference type="CDD" id="cd00333">
    <property type="entry name" value="MIP"/>
    <property type="match status" value="1"/>
</dbReference>
<evidence type="ECO:0000256" key="2">
    <source>
        <dbReference type="ARBA" id="ARBA00006175"/>
    </source>
</evidence>
<dbReference type="GO" id="GO:0005886">
    <property type="term" value="C:plasma membrane"/>
    <property type="evidence" value="ECO:0007669"/>
    <property type="project" value="UniProtKB-SubCell"/>
</dbReference>
<keyword evidence="4" id="KW-1003">Cell membrane</keyword>
<feature type="transmembrane region" description="Helical" evidence="10">
    <location>
        <begin position="90"/>
        <end position="113"/>
    </location>
</feature>
<evidence type="ECO:0000256" key="10">
    <source>
        <dbReference type="SAM" id="Phobius"/>
    </source>
</evidence>
<evidence type="ECO:0000256" key="3">
    <source>
        <dbReference type="ARBA" id="ARBA00022448"/>
    </source>
</evidence>
<proteinExistence type="inferred from homology"/>
<dbReference type="GO" id="GO:0015250">
    <property type="term" value="F:water channel activity"/>
    <property type="evidence" value="ECO:0007669"/>
    <property type="project" value="TreeGrafter"/>
</dbReference>
<evidence type="ECO:0000256" key="5">
    <source>
        <dbReference type="ARBA" id="ARBA00022692"/>
    </source>
</evidence>
<keyword evidence="3 9" id="KW-0813">Transport</keyword>
<evidence type="ECO:0000256" key="6">
    <source>
        <dbReference type="ARBA" id="ARBA00022989"/>
    </source>
</evidence>
<dbReference type="Pfam" id="PF00230">
    <property type="entry name" value="MIP"/>
    <property type="match status" value="1"/>
</dbReference>
<keyword evidence="5 9" id="KW-0812">Transmembrane</keyword>
<dbReference type="EMBL" id="MTYJ01000121">
    <property type="protein sequence ID" value="OQV13591.1"/>
    <property type="molecule type" value="Genomic_DNA"/>
</dbReference>
<dbReference type="Proteomes" id="UP000192578">
    <property type="component" value="Unassembled WGS sequence"/>
</dbReference>
<name>A0A1W0WEF6_HYPEX</name>
<evidence type="ECO:0000256" key="7">
    <source>
        <dbReference type="ARBA" id="ARBA00023016"/>
    </source>
</evidence>
<evidence type="ECO:0000313" key="11">
    <source>
        <dbReference type="EMBL" id="OQV13591.1"/>
    </source>
</evidence>
<keyword evidence="7" id="KW-0346">Stress response</keyword>
<dbReference type="PRINTS" id="PR00783">
    <property type="entry name" value="MINTRINSICP"/>
</dbReference>
<dbReference type="InterPro" id="IPR000425">
    <property type="entry name" value="MIP"/>
</dbReference>
<evidence type="ECO:0000256" key="8">
    <source>
        <dbReference type="ARBA" id="ARBA00023136"/>
    </source>
</evidence>
<dbReference type="InterPro" id="IPR034294">
    <property type="entry name" value="Aquaporin_transptr"/>
</dbReference>
<comment type="similarity">
    <text evidence="2 9">Belongs to the MIP/aquaporin (TC 1.A.8) family.</text>
</comment>
<dbReference type="PROSITE" id="PS00221">
    <property type="entry name" value="MIP"/>
    <property type="match status" value="1"/>
</dbReference>
<keyword evidence="8 10" id="KW-0472">Membrane</keyword>
<reference evidence="12" key="1">
    <citation type="submission" date="2017-01" db="EMBL/GenBank/DDBJ databases">
        <title>Comparative genomics of anhydrobiosis in the tardigrade Hypsibius dujardini.</title>
        <authorList>
            <person name="Yoshida Y."/>
            <person name="Koutsovoulos G."/>
            <person name="Laetsch D."/>
            <person name="Stevens L."/>
            <person name="Kumar S."/>
            <person name="Horikawa D."/>
            <person name="Ishino K."/>
            <person name="Komine S."/>
            <person name="Tomita M."/>
            <person name="Blaxter M."/>
            <person name="Arakawa K."/>
        </authorList>
    </citation>
    <scope>NUCLEOTIDE SEQUENCE [LARGE SCALE GENOMIC DNA]</scope>
    <source>
        <strain evidence="12">Z151</strain>
    </source>
</reference>
<dbReference type="PANTHER" id="PTHR19139:SF199">
    <property type="entry name" value="MIP17260P"/>
    <property type="match status" value="1"/>
</dbReference>
<accession>A0A1W0WEF6</accession>
<sequence length="274" mass="28449">MNMWLEELKSLLFWKAVAAEFIGTGFLVFLGCGAAVTSDPAQSEDAFVTRVAFTFGLTVATMVWCIGAASPGHINPAVTLGFLLTGKVGLLRAVSYIGAQCLGAMAGAGLLAASTTKAIREGSFGCNAVSADITAGQAVLIEALMTFVLVFTVLATCDTKRRDLNGSGPLAIGIAVLICHLAAIPLTGSSINPARSLGPAVVRGGACWTNHWVYWVGPLVGGAIGGPLYEFIFAPDASLRKLKQSVVSIGGGSSQTYDPLVDPLDENERRSLIN</sequence>
<dbReference type="AlphaFoldDB" id="A0A1W0WEF6"/>
<dbReference type="InterPro" id="IPR023271">
    <property type="entry name" value="Aquaporin-like"/>
</dbReference>
<keyword evidence="12" id="KW-1185">Reference proteome</keyword>
<comment type="caution">
    <text evidence="11">The sequence shown here is derived from an EMBL/GenBank/DDBJ whole genome shotgun (WGS) entry which is preliminary data.</text>
</comment>
<keyword evidence="6 10" id="KW-1133">Transmembrane helix</keyword>
<protein>
    <submittedName>
        <fullName evidence="11">Aquaporin-4</fullName>
    </submittedName>
</protein>
<feature type="transmembrane region" description="Helical" evidence="10">
    <location>
        <begin position="212"/>
        <end position="233"/>
    </location>
</feature>
<comment type="subcellular location">
    <subcellularLocation>
        <location evidence="1">Cell membrane</location>
        <topology evidence="1">Multi-pass membrane protein</topology>
    </subcellularLocation>
</comment>
<gene>
    <name evidence="11" type="ORF">BV898_12228</name>
</gene>
<feature type="transmembrane region" description="Helical" evidence="10">
    <location>
        <begin position="48"/>
        <end position="69"/>
    </location>
</feature>
<dbReference type="OrthoDB" id="3222at2759"/>
<dbReference type="PANTHER" id="PTHR19139">
    <property type="entry name" value="AQUAPORIN TRANSPORTER"/>
    <property type="match status" value="1"/>
</dbReference>
<evidence type="ECO:0000256" key="1">
    <source>
        <dbReference type="ARBA" id="ARBA00004651"/>
    </source>
</evidence>
<evidence type="ECO:0000256" key="9">
    <source>
        <dbReference type="RuleBase" id="RU000477"/>
    </source>
</evidence>
<dbReference type="SUPFAM" id="SSF81338">
    <property type="entry name" value="Aquaporin-like"/>
    <property type="match status" value="1"/>
</dbReference>